<feature type="domain" description="PH" evidence="2">
    <location>
        <begin position="8"/>
        <end position="109"/>
    </location>
</feature>
<protein>
    <recommendedName>
        <fullName evidence="2">PH domain-containing protein</fullName>
    </recommendedName>
</protein>
<feature type="region of interest" description="Disordered" evidence="1">
    <location>
        <begin position="441"/>
        <end position="460"/>
    </location>
</feature>
<dbReference type="InterPro" id="IPR001849">
    <property type="entry name" value="PH_domain"/>
</dbReference>
<organism evidence="3 4">
    <name type="scientific">Cymbomonas tetramitiformis</name>
    <dbReference type="NCBI Taxonomy" id="36881"/>
    <lineage>
        <taxon>Eukaryota</taxon>
        <taxon>Viridiplantae</taxon>
        <taxon>Chlorophyta</taxon>
        <taxon>Pyramimonadophyceae</taxon>
        <taxon>Pyramimonadales</taxon>
        <taxon>Pyramimonadaceae</taxon>
        <taxon>Cymbomonas</taxon>
    </lineage>
</organism>
<dbReference type="SUPFAM" id="SSF50729">
    <property type="entry name" value="PH domain-like"/>
    <property type="match status" value="1"/>
</dbReference>
<reference evidence="3 4" key="1">
    <citation type="journal article" date="2015" name="Genome Biol. Evol.">
        <title>Comparative Genomics of a Bacterivorous Green Alga Reveals Evolutionary Causalities and Consequences of Phago-Mixotrophic Mode of Nutrition.</title>
        <authorList>
            <person name="Burns J.A."/>
            <person name="Paasch A."/>
            <person name="Narechania A."/>
            <person name="Kim E."/>
        </authorList>
    </citation>
    <scope>NUCLEOTIDE SEQUENCE [LARGE SCALE GENOMIC DNA]</scope>
    <source>
        <strain evidence="3 4">PLY_AMNH</strain>
    </source>
</reference>
<dbReference type="PROSITE" id="PS50003">
    <property type="entry name" value="PH_DOMAIN"/>
    <property type="match status" value="1"/>
</dbReference>
<dbReference type="Pfam" id="PF00169">
    <property type="entry name" value="PH"/>
    <property type="match status" value="1"/>
</dbReference>
<comment type="caution">
    <text evidence="3">The sequence shown here is derived from an EMBL/GenBank/DDBJ whole genome shotgun (WGS) entry which is preliminary data.</text>
</comment>
<gene>
    <name evidence="3" type="ORF">CYMTET_33624</name>
</gene>
<accession>A0AAE0KQS2</accession>
<dbReference type="CDD" id="cd00821">
    <property type="entry name" value="PH"/>
    <property type="match status" value="1"/>
</dbReference>
<proteinExistence type="predicted"/>
<evidence type="ECO:0000259" key="2">
    <source>
        <dbReference type="PROSITE" id="PS50003"/>
    </source>
</evidence>
<evidence type="ECO:0000313" key="4">
    <source>
        <dbReference type="Proteomes" id="UP001190700"/>
    </source>
</evidence>
<feature type="region of interest" description="Disordered" evidence="1">
    <location>
        <begin position="410"/>
        <end position="433"/>
    </location>
</feature>
<dbReference type="EMBL" id="LGRX02020733">
    <property type="protein sequence ID" value="KAK3257283.1"/>
    <property type="molecule type" value="Genomic_DNA"/>
</dbReference>
<name>A0AAE0KQS2_9CHLO</name>
<dbReference type="Proteomes" id="UP001190700">
    <property type="component" value="Unassembled WGS sequence"/>
</dbReference>
<dbReference type="Gene3D" id="2.30.29.30">
    <property type="entry name" value="Pleckstrin-homology domain (PH domain)/Phosphotyrosine-binding domain (PTB)"/>
    <property type="match status" value="1"/>
</dbReference>
<keyword evidence="4" id="KW-1185">Reference proteome</keyword>
<feature type="region of interest" description="Disordered" evidence="1">
    <location>
        <begin position="141"/>
        <end position="169"/>
    </location>
</feature>
<evidence type="ECO:0000313" key="3">
    <source>
        <dbReference type="EMBL" id="KAK3257283.1"/>
    </source>
</evidence>
<feature type="non-terminal residue" evidence="3">
    <location>
        <position position="489"/>
    </location>
</feature>
<dbReference type="InterPro" id="IPR011993">
    <property type="entry name" value="PH-like_dom_sf"/>
</dbReference>
<evidence type="ECO:0000256" key="1">
    <source>
        <dbReference type="SAM" id="MobiDB-lite"/>
    </source>
</evidence>
<sequence>MAITPEAAEAICGYLSHQEGFRRKWYKRWAFLAVGDELSLNIKESQDSDKILSEIPIKKISCVAMAPESEQGSEGGRFLVQCAGQKHLFAADSETESQQWVAQLEALVQIVAATESPLQNVAAETDPEHAVEDPLSSFTEVGRAGLPLPVPPNLPSESSPEPTTLGDSPVRLAESDLEGTPSVADEQWNEVVALGGIAKQYAYNAQRELRCLRAEVKSLLEAGAGQPAASSVSPEARKQDLAAAQQREQSLIRKLHAVEIVVASAEAADLPSALDALSQAAEGELDYRILCILGKMQEAVDAADARADREEALTASLRASLASAEEALETEQKKFLEAQEVAAEKLEQVSLAKTANQQIIVHLQEEAGDMKRQMEELKGKLAAALEGDAANKTSLETAESLQKAAEEALQEAKGTSEEATSSLAQAAAEKDAAEARAAELEDTVTSLQEVRGSSKGGLRSRPEDQRFAVVGCSLQEVCGVPGWGCSLQE</sequence>
<dbReference type="AlphaFoldDB" id="A0AAE0KQS2"/>
<dbReference type="SMART" id="SM00233">
    <property type="entry name" value="PH"/>
    <property type="match status" value="1"/>
</dbReference>